<evidence type="ECO:0000313" key="6">
    <source>
        <dbReference type="Proteomes" id="UP001231166"/>
    </source>
</evidence>
<dbReference type="Gene3D" id="3.40.50.720">
    <property type="entry name" value="NAD(P)-binding Rossmann-like Domain"/>
    <property type="match status" value="1"/>
</dbReference>
<dbReference type="RefSeq" id="WP_269591881.1">
    <property type="nucleotide sequence ID" value="NZ_CP130954.1"/>
</dbReference>
<organism evidence="4 6">
    <name type="scientific">Rhodococcus opacus</name>
    <name type="common">Nocardia opaca</name>
    <dbReference type="NCBI Taxonomy" id="37919"/>
    <lineage>
        <taxon>Bacteria</taxon>
        <taxon>Bacillati</taxon>
        <taxon>Actinomycetota</taxon>
        <taxon>Actinomycetes</taxon>
        <taxon>Mycobacteriales</taxon>
        <taxon>Nocardiaceae</taxon>
        <taxon>Rhodococcus</taxon>
    </lineage>
</organism>
<dbReference type="SUPFAM" id="SSF51735">
    <property type="entry name" value="NAD(P)-binding Rossmann-fold domains"/>
    <property type="match status" value="1"/>
</dbReference>
<evidence type="ECO:0000256" key="2">
    <source>
        <dbReference type="ARBA" id="ARBA00023002"/>
    </source>
</evidence>
<dbReference type="Proteomes" id="UP001231166">
    <property type="component" value="Plasmid pRho-VOC14-C342"/>
</dbReference>
<dbReference type="GO" id="GO:0016616">
    <property type="term" value="F:oxidoreductase activity, acting on the CH-OH group of donors, NAD or NADP as acceptor"/>
    <property type="evidence" value="ECO:0007669"/>
    <property type="project" value="UniProtKB-ARBA"/>
</dbReference>
<dbReference type="FunFam" id="3.40.50.720:FF:000047">
    <property type="entry name" value="NADP-dependent L-serine/L-allo-threonine dehydrogenase"/>
    <property type="match status" value="1"/>
</dbReference>
<protein>
    <submittedName>
        <fullName evidence="4">SDR family NAD(P)-dependent oxidoreductase</fullName>
    </submittedName>
</protein>
<evidence type="ECO:0000313" key="5">
    <source>
        <dbReference type="Proteomes" id="UP001066327"/>
    </source>
</evidence>
<evidence type="ECO:0000313" key="3">
    <source>
        <dbReference type="EMBL" id="MCZ4587528.1"/>
    </source>
</evidence>
<evidence type="ECO:0000313" key="4">
    <source>
        <dbReference type="EMBL" id="WLF51470.1"/>
    </source>
</evidence>
<keyword evidence="4" id="KW-0614">Plasmid</keyword>
<dbReference type="AlphaFoldDB" id="A0AAX3YQR2"/>
<dbReference type="EMBL" id="CP130954">
    <property type="protein sequence ID" value="WLF51470.1"/>
    <property type="molecule type" value="Genomic_DNA"/>
</dbReference>
<gene>
    <name evidence="3" type="ORF">O4328_28235</name>
    <name evidence="4" type="ORF">Q5707_38025</name>
</gene>
<name>A0AAX3YQR2_RHOOP</name>
<dbReference type="InterPro" id="IPR002347">
    <property type="entry name" value="SDR_fam"/>
</dbReference>
<dbReference type="Proteomes" id="UP001066327">
    <property type="component" value="Unassembled WGS sequence"/>
</dbReference>
<keyword evidence="2" id="KW-0560">Oxidoreductase</keyword>
<keyword evidence="5" id="KW-1185">Reference proteome</keyword>
<dbReference type="Pfam" id="PF00106">
    <property type="entry name" value="adh_short"/>
    <property type="match status" value="1"/>
</dbReference>
<accession>A0AAX3YQR2</accession>
<dbReference type="EMBL" id="JAPWIS010000017">
    <property type="protein sequence ID" value="MCZ4587528.1"/>
    <property type="molecule type" value="Genomic_DNA"/>
</dbReference>
<geneLocation type="plasmid" evidence="4 6">
    <name>pRho-VOC14-C342</name>
</geneLocation>
<dbReference type="PRINTS" id="PR00081">
    <property type="entry name" value="GDHRDH"/>
</dbReference>
<sequence>MSTEGHPGVRTAVVTGASSGIGEATARTLAARGFHVVLGARRLDRCQAIAEEIGGTAIELDITSDQSVSDFAGRIDDVSVLVNNAGGARGLSTIAEADIDDWRWMWETNVLGTLRLTRALIPALLASKQGVIVTVTSTAALEIYPGGGGYTSAKHSERVLHRMLEAELADTPIRFTEVSPGIVETDFALNRFDGDADRAAGVYEGLTPLTAQDVADVIAYAADCPENVNLEHIVMRPRAQADSTHIHRD</sequence>
<evidence type="ECO:0000256" key="1">
    <source>
        <dbReference type="ARBA" id="ARBA00006484"/>
    </source>
</evidence>
<dbReference type="PANTHER" id="PTHR42901:SF1">
    <property type="entry name" value="ALCOHOL DEHYDROGENASE"/>
    <property type="match status" value="1"/>
</dbReference>
<dbReference type="InterPro" id="IPR036291">
    <property type="entry name" value="NAD(P)-bd_dom_sf"/>
</dbReference>
<dbReference type="PANTHER" id="PTHR42901">
    <property type="entry name" value="ALCOHOL DEHYDROGENASE"/>
    <property type="match status" value="1"/>
</dbReference>
<comment type="similarity">
    <text evidence="1">Belongs to the short-chain dehydrogenases/reductases (SDR) family.</text>
</comment>
<reference evidence="4" key="2">
    <citation type="submission" date="2023-07" db="EMBL/GenBank/DDBJ databases">
        <title>Genomic analysis of Rhodococcus opacus VOC-14 with glycol ethers degradation activity.</title>
        <authorList>
            <person name="Narkevich D.A."/>
            <person name="Hlushen A.M."/>
            <person name="Akhremchuk A.E."/>
            <person name="Sikolenko M.A."/>
            <person name="Valentovich L.N."/>
        </authorList>
    </citation>
    <scope>NUCLEOTIDE SEQUENCE</scope>
    <source>
        <strain evidence="4">VOC-14</strain>
        <plasmid evidence="4">pRho-VOC14-C342</plasmid>
    </source>
</reference>
<reference evidence="3" key="1">
    <citation type="submission" date="2022-12" db="EMBL/GenBank/DDBJ databases">
        <authorList>
            <person name="Krivoruchko A.V."/>
            <person name="Elkin A."/>
        </authorList>
    </citation>
    <scope>NUCLEOTIDE SEQUENCE</scope>
    <source>
        <strain evidence="3">IEGM 249</strain>
    </source>
</reference>
<proteinExistence type="inferred from homology"/>